<dbReference type="AlphaFoldDB" id="A0A835CS16"/>
<proteinExistence type="predicted"/>
<dbReference type="Proteomes" id="UP000639338">
    <property type="component" value="Unassembled WGS sequence"/>
</dbReference>
<dbReference type="SUPFAM" id="SSF63825">
    <property type="entry name" value="YWTD domain"/>
    <property type="match status" value="1"/>
</dbReference>
<keyword evidence="1" id="KW-0732">Signal</keyword>
<evidence type="ECO:0000313" key="2">
    <source>
        <dbReference type="EMBL" id="KAF7993872.1"/>
    </source>
</evidence>
<organism evidence="2 3">
    <name type="scientific">Aphidius gifuensis</name>
    <name type="common">Parasitoid wasp</name>
    <dbReference type="NCBI Taxonomy" id="684658"/>
    <lineage>
        <taxon>Eukaryota</taxon>
        <taxon>Metazoa</taxon>
        <taxon>Ecdysozoa</taxon>
        <taxon>Arthropoda</taxon>
        <taxon>Hexapoda</taxon>
        <taxon>Insecta</taxon>
        <taxon>Pterygota</taxon>
        <taxon>Neoptera</taxon>
        <taxon>Endopterygota</taxon>
        <taxon>Hymenoptera</taxon>
        <taxon>Apocrita</taxon>
        <taxon>Ichneumonoidea</taxon>
        <taxon>Braconidae</taxon>
        <taxon>Aphidiinae</taxon>
        <taxon>Aphidius</taxon>
    </lineage>
</organism>
<sequence>MKLLILSLLFLAVFFGVPGCISANKPKLPLLFIGEQSISKARNLESNYSLSNIKISNSNYLRIDESFKYNEDFTYDCAKNNLYILKSIDNTVPEMFDNATSISIDWKKGKIYWVVRNRSYFSIKVTDRTFKNSNYVILPEQTYIKKIQVYPKQKQIFFSNGTHIFYTSNSPNSTAKLLFDSSVKLEGLENFVIDYATDKLCWIADLKSWDALRCVDISRLSQPLNSEDIVIVEEDLLLRNTDLVAYNNTFYWTEIYLENSLRLFTKKNNESYADVTVLPEEKRLLFIYPNCPGGVNY</sequence>
<reference evidence="2 3" key="1">
    <citation type="submission" date="2020-08" db="EMBL/GenBank/DDBJ databases">
        <title>Aphidius gifuensis genome sequencing and assembly.</title>
        <authorList>
            <person name="Du Z."/>
        </authorList>
    </citation>
    <scope>NUCLEOTIDE SEQUENCE [LARGE SCALE GENOMIC DNA]</scope>
    <source>
        <strain evidence="2">YNYX2018</strain>
        <tissue evidence="2">Adults</tissue>
    </source>
</reference>
<gene>
    <name evidence="2" type="ORF">HCN44_011141</name>
</gene>
<keyword evidence="3" id="KW-1185">Reference proteome</keyword>
<dbReference type="EMBL" id="JACMRX010000003">
    <property type="protein sequence ID" value="KAF7993872.1"/>
    <property type="molecule type" value="Genomic_DNA"/>
</dbReference>
<comment type="caution">
    <text evidence="2">The sequence shown here is derived from an EMBL/GenBank/DDBJ whole genome shotgun (WGS) entry which is preliminary data.</text>
</comment>
<evidence type="ECO:0000256" key="1">
    <source>
        <dbReference type="SAM" id="SignalP"/>
    </source>
</evidence>
<feature type="signal peptide" evidence="1">
    <location>
        <begin position="1"/>
        <end position="23"/>
    </location>
</feature>
<dbReference type="InterPro" id="IPR011042">
    <property type="entry name" value="6-blade_b-propeller_TolB-like"/>
</dbReference>
<evidence type="ECO:0000313" key="3">
    <source>
        <dbReference type="Proteomes" id="UP000639338"/>
    </source>
</evidence>
<name>A0A835CS16_APHGI</name>
<feature type="chain" id="PRO_5033048468" evidence="1">
    <location>
        <begin position="24"/>
        <end position="297"/>
    </location>
</feature>
<accession>A0A835CS16</accession>
<dbReference type="Gene3D" id="2.120.10.30">
    <property type="entry name" value="TolB, C-terminal domain"/>
    <property type="match status" value="1"/>
</dbReference>
<protein>
    <submittedName>
        <fullName evidence="2">Uncharacterized protein</fullName>
    </submittedName>
</protein>